<comment type="caution">
    <text evidence="8">The sequence shown here is derived from an EMBL/GenBank/DDBJ whole genome shotgun (WGS) entry which is preliminary data.</text>
</comment>
<feature type="domain" description="Copper resistance protein D" evidence="7">
    <location>
        <begin position="192"/>
        <end position="289"/>
    </location>
</feature>
<organism evidence="8 9">
    <name type="scientific">Neptunicella marina</name>
    <dbReference type="NCBI Taxonomy" id="2125989"/>
    <lineage>
        <taxon>Bacteria</taxon>
        <taxon>Pseudomonadati</taxon>
        <taxon>Pseudomonadota</taxon>
        <taxon>Gammaproteobacteria</taxon>
        <taxon>Alteromonadales</taxon>
        <taxon>Alteromonadaceae</taxon>
        <taxon>Neptunicella</taxon>
    </lineage>
</organism>
<keyword evidence="4 6" id="KW-1133">Transmembrane helix</keyword>
<protein>
    <recommendedName>
        <fullName evidence="6">Copper resistance protein D</fullName>
    </recommendedName>
</protein>
<feature type="transmembrane region" description="Helical" evidence="6">
    <location>
        <begin position="230"/>
        <end position="249"/>
    </location>
</feature>
<evidence type="ECO:0000256" key="6">
    <source>
        <dbReference type="RuleBase" id="RU369037"/>
    </source>
</evidence>
<comment type="function">
    <text evidence="6">Involved in copper resistance.</text>
</comment>
<keyword evidence="3 6" id="KW-0812">Transmembrane</keyword>
<reference evidence="8" key="1">
    <citation type="journal article" date="2018" name="Int. J. Syst. Evol. Microbiol.">
        <title>Neptunicella marina gen. nov., sp. nov., isolated from surface seawater.</title>
        <authorList>
            <person name="Liu X."/>
            <person name="Lai Q."/>
            <person name="Du Y."/>
            <person name="Zhang X."/>
            <person name="Liu Z."/>
            <person name="Sun F."/>
            <person name="Shao Z."/>
        </authorList>
    </citation>
    <scope>NUCLEOTIDE SEQUENCE</scope>
    <source>
        <strain evidence="8">S27-2</strain>
    </source>
</reference>
<evidence type="ECO:0000313" key="9">
    <source>
        <dbReference type="Proteomes" id="UP000601768"/>
    </source>
</evidence>
<feature type="transmembrane region" description="Helical" evidence="6">
    <location>
        <begin position="6"/>
        <end position="29"/>
    </location>
</feature>
<keyword evidence="6" id="KW-0186">Copper</keyword>
<feature type="transmembrane region" description="Helical" evidence="6">
    <location>
        <begin position="200"/>
        <end position="218"/>
    </location>
</feature>
<dbReference type="EMBL" id="JACNEP010000007">
    <property type="protein sequence ID" value="MBC3766271.1"/>
    <property type="molecule type" value="Genomic_DNA"/>
</dbReference>
<dbReference type="Pfam" id="PF05425">
    <property type="entry name" value="CopD"/>
    <property type="match status" value="1"/>
</dbReference>
<gene>
    <name evidence="8" type="ORF">H8B19_10295</name>
</gene>
<dbReference type="RefSeq" id="WP_186506801.1">
    <property type="nucleotide sequence ID" value="NZ_JACNEP010000007.1"/>
</dbReference>
<name>A0A8J6IVB5_9ALTE</name>
<evidence type="ECO:0000259" key="7">
    <source>
        <dbReference type="Pfam" id="PF05425"/>
    </source>
</evidence>
<dbReference type="PANTHER" id="PTHR34820:SF4">
    <property type="entry name" value="INNER MEMBRANE PROTEIN YEBZ"/>
    <property type="match status" value="1"/>
</dbReference>
<dbReference type="InterPro" id="IPR008457">
    <property type="entry name" value="Cu-R_CopD_dom"/>
</dbReference>
<reference evidence="8" key="2">
    <citation type="submission" date="2020-08" db="EMBL/GenBank/DDBJ databases">
        <authorList>
            <person name="Lai Q."/>
        </authorList>
    </citation>
    <scope>NUCLEOTIDE SEQUENCE</scope>
    <source>
        <strain evidence="8">S27-2</strain>
    </source>
</reference>
<feature type="transmembrane region" description="Helical" evidence="6">
    <location>
        <begin position="49"/>
        <end position="67"/>
    </location>
</feature>
<evidence type="ECO:0000256" key="4">
    <source>
        <dbReference type="ARBA" id="ARBA00022989"/>
    </source>
</evidence>
<dbReference type="GO" id="GO:0046688">
    <property type="term" value="P:response to copper ion"/>
    <property type="evidence" value="ECO:0007669"/>
    <property type="project" value="UniProtKB-UniRule"/>
</dbReference>
<proteinExistence type="inferred from homology"/>
<feature type="transmembrane region" description="Helical" evidence="6">
    <location>
        <begin position="126"/>
        <end position="146"/>
    </location>
</feature>
<sequence length="299" mass="32986">MEMYIWNTVIVISKLMFYMGFAAVAGYTFFAYSNLTESKSAVNVNYRKLTTAFVILAIVATFVWFFATTGAMAEDGIQGAFDPDMVSIMWSMAIGDTTLMRGLGLLAALAIISVSSTSQSAKHKHYIEYALMMAIVLVLAYSFILLGHVSELNFIKQLLLMFHVLVMAWWFGALYPLKLACNYLSDDKLLNVMESFGRQASVLVSLLFIAGLILVTQLVNSFDDLLKSSYGQVLLLKLSLVICILAIAARHKLKLVPELKNRTGRQLLSKSITKEMMIAFAILLVTAALTSVVGPASLK</sequence>
<accession>A0A8J6IVB5</accession>
<feature type="transmembrane region" description="Helical" evidence="6">
    <location>
        <begin position="158"/>
        <end position="179"/>
    </location>
</feature>
<evidence type="ECO:0000256" key="5">
    <source>
        <dbReference type="ARBA" id="ARBA00023136"/>
    </source>
</evidence>
<feature type="transmembrane region" description="Helical" evidence="6">
    <location>
        <begin position="277"/>
        <end position="298"/>
    </location>
</feature>
<comment type="similarity">
    <text evidence="6">Belongs to the CopD family.</text>
</comment>
<dbReference type="InterPro" id="IPR032694">
    <property type="entry name" value="CopC/D"/>
</dbReference>
<dbReference type="Proteomes" id="UP000601768">
    <property type="component" value="Unassembled WGS sequence"/>
</dbReference>
<dbReference type="AlphaFoldDB" id="A0A8J6IVB5"/>
<evidence type="ECO:0000256" key="2">
    <source>
        <dbReference type="ARBA" id="ARBA00022475"/>
    </source>
</evidence>
<keyword evidence="2 6" id="KW-1003">Cell membrane</keyword>
<comment type="subcellular location">
    <subcellularLocation>
        <location evidence="6">Cell inner membrane</location>
        <topology evidence="6">Multi-pass membrane protein</topology>
    </subcellularLocation>
    <subcellularLocation>
        <location evidence="1">Cell membrane</location>
        <topology evidence="1">Multi-pass membrane protein</topology>
    </subcellularLocation>
</comment>
<keyword evidence="6" id="KW-0997">Cell inner membrane</keyword>
<dbReference type="GO" id="GO:0005886">
    <property type="term" value="C:plasma membrane"/>
    <property type="evidence" value="ECO:0007669"/>
    <property type="project" value="UniProtKB-SubCell"/>
</dbReference>
<keyword evidence="5 6" id="KW-0472">Membrane</keyword>
<feature type="transmembrane region" description="Helical" evidence="6">
    <location>
        <begin position="87"/>
        <end position="114"/>
    </location>
</feature>
<dbReference type="PANTHER" id="PTHR34820">
    <property type="entry name" value="INNER MEMBRANE PROTEIN YEBZ"/>
    <property type="match status" value="1"/>
</dbReference>
<keyword evidence="9" id="KW-1185">Reference proteome</keyword>
<evidence type="ECO:0000313" key="8">
    <source>
        <dbReference type="EMBL" id="MBC3766271.1"/>
    </source>
</evidence>
<evidence type="ECO:0000256" key="1">
    <source>
        <dbReference type="ARBA" id="ARBA00004651"/>
    </source>
</evidence>
<evidence type="ECO:0000256" key="3">
    <source>
        <dbReference type="ARBA" id="ARBA00022692"/>
    </source>
</evidence>
<dbReference type="GO" id="GO:0006825">
    <property type="term" value="P:copper ion transport"/>
    <property type="evidence" value="ECO:0007669"/>
    <property type="project" value="InterPro"/>
</dbReference>